<dbReference type="EMBL" id="GL735723">
    <property type="protein sequence ID" value="EFX60710.1"/>
    <property type="molecule type" value="Genomic_DNA"/>
</dbReference>
<protein>
    <submittedName>
        <fullName evidence="1">Uncharacterized protein</fullName>
    </submittedName>
</protein>
<reference evidence="1 2" key="1">
    <citation type="journal article" date="2011" name="Science">
        <title>The ecoresponsive genome of Daphnia pulex.</title>
        <authorList>
            <person name="Colbourne J.K."/>
            <person name="Pfrender M.E."/>
            <person name="Gilbert D."/>
            <person name="Thomas W.K."/>
            <person name="Tucker A."/>
            <person name="Oakley T.H."/>
            <person name="Tokishita S."/>
            <person name="Aerts A."/>
            <person name="Arnold G.J."/>
            <person name="Basu M.K."/>
            <person name="Bauer D.J."/>
            <person name="Caceres C.E."/>
            <person name="Carmel L."/>
            <person name="Casola C."/>
            <person name="Choi J.H."/>
            <person name="Detter J.C."/>
            <person name="Dong Q."/>
            <person name="Dusheyko S."/>
            <person name="Eads B.D."/>
            <person name="Frohlich T."/>
            <person name="Geiler-Samerotte K.A."/>
            <person name="Gerlach D."/>
            <person name="Hatcher P."/>
            <person name="Jogdeo S."/>
            <person name="Krijgsveld J."/>
            <person name="Kriventseva E.V."/>
            <person name="Kultz D."/>
            <person name="Laforsch C."/>
            <person name="Lindquist E."/>
            <person name="Lopez J."/>
            <person name="Manak J.R."/>
            <person name="Muller J."/>
            <person name="Pangilinan J."/>
            <person name="Patwardhan R.P."/>
            <person name="Pitluck S."/>
            <person name="Pritham E.J."/>
            <person name="Rechtsteiner A."/>
            <person name="Rho M."/>
            <person name="Rogozin I.B."/>
            <person name="Sakarya O."/>
            <person name="Salamov A."/>
            <person name="Schaack S."/>
            <person name="Shapiro H."/>
            <person name="Shiga Y."/>
            <person name="Skalitzky C."/>
            <person name="Smith Z."/>
            <person name="Souvorov A."/>
            <person name="Sung W."/>
            <person name="Tang Z."/>
            <person name="Tsuchiya D."/>
            <person name="Tu H."/>
            <person name="Vos H."/>
            <person name="Wang M."/>
            <person name="Wolf Y.I."/>
            <person name="Yamagata H."/>
            <person name="Yamada T."/>
            <person name="Ye Y."/>
            <person name="Shaw J.R."/>
            <person name="Andrews J."/>
            <person name="Crease T.J."/>
            <person name="Tang H."/>
            <person name="Lucas S.M."/>
            <person name="Robertson H.M."/>
            <person name="Bork P."/>
            <person name="Koonin E.V."/>
            <person name="Zdobnov E.M."/>
            <person name="Grigoriev I.V."/>
            <person name="Lynch M."/>
            <person name="Boore J.L."/>
        </authorList>
    </citation>
    <scope>NUCLEOTIDE SEQUENCE [LARGE SCALE GENOMIC DNA]</scope>
</reference>
<accession>E9I5L8</accession>
<sequence>MGPSGERLTPLLVYGLVVPAYRYITRLLVDPRSPMAIGEYLSRAWSKTQKLGMPLRLEVRPGLLGADKGFSRWTKSLGVECSTAQNLKSIAAFATSVKDVGFAAMDWKRPVDDCENPLPLVEANAALQDYDTTVLRWMIDGHGVSMRDIELDHFRAWLNRGQKFFDRPVAPAMDWDVDALPRSPLPKIRQRQEELDNPMWLEEPIEALKELLGMWPTGKKQFCKEMGLSVSALNSWMSCNEPIEQSQFENLRTTIHLEEDEDFDDSFYLTERHYRL</sequence>
<organism evidence="1 2">
    <name type="scientific">Daphnia pulex</name>
    <name type="common">Water flea</name>
    <dbReference type="NCBI Taxonomy" id="6669"/>
    <lineage>
        <taxon>Eukaryota</taxon>
        <taxon>Metazoa</taxon>
        <taxon>Ecdysozoa</taxon>
        <taxon>Arthropoda</taxon>
        <taxon>Crustacea</taxon>
        <taxon>Branchiopoda</taxon>
        <taxon>Diplostraca</taxon>
        <taxon>Cladocera</taxon>
        <taxon>Anomopoda</taxon>
        <taxon>Daphniidae</taxon>
        <taxon>Daphnia</taxon>
    </lineage>
</organism>
<evidence type="ECO:0000313" key="1">
    <source>
        <dbReference type="EMBL" id="EFX60710.1"/>
    </source>
</evidence>
<evidence type="ECO:0000313" key="2">
    <source>
        <dbReference type="Proteomes" id="UP000000305"/>
    </source>
</evidence>
<proteinExistence type="predicted"/>
<gene>
    <name evidence="1" type="ORF">DAPPUDRAFT_275969</name>
</gene>
<name>E9I5L8_DAPPU</name>
<dbReference type="HOGENOM" id="CLU_1009226_0_0_1"/>
<dbReference type="Proteomes" id="UP000000305">
    <property type="component" value="Unassembled WGS sequence"/>
</dbReference>
<dbReference type="InParanoid" id="E9I5L8"/>
<dbReference type="AlphaFoldDB" id="E9I5L8"/>
<keyword evidence="2" id="KW-1185">Reference proteome</keyword>
<dbReference type="KEGG" id="dpx:DAPPUDRAFT_275969"/>